<dbReference type="SUPFAM" id="SSF56176">
    <property type="entry name" value="FAD-binding/transporter-associated domain-like"/>
    <property type="match status" value="1"/>
</dbReference>
<reference evidence="1" key="1">
    <citation type="submission" date="2020-07" db="EMBL/GenBank/DDBJ databases">
        <authorList>
            <person name="Lin J."/>
        </authorList>
    </citation>
    <scope>NUCLEOTIDE SEQUENCE</scope>
</reference>
<dbReference type="EMBL" id="LR862141">
    <property type="protein sequence ID" value="CAD1820764.1"/>
    <property type="molecule type" value="Genomic_DNA"/>
</dbReference>
<gene>
    <name evidence="1" type="ORF">CB5_LOCUS3975</name>
</gene>
<evidence type="ECO:0000313" key="1">
    <source>
        <dbReference type="EMBL" id="CAD1820764.1"/>
    </source>
</evidence>
<dbReference type="InterPro" id="IPR016169">
    <property type="entry name" value="FAD-bd_PCMH_sub2"/>
</dbReference>
<dbReference type="InterPro" id="IPR036318">
    <property type="entry name" value="FAD-bd_PCMH-like_sf"/>
</dbReference>
<dbReference type="Gene3D" id="3.30.465.10">
    <property type="match status" value="1"/>
</dbReference>
<sequence>MIDAAGRILDRESMGEDAFWAIRGGGGGSWGVVYAWKLRLVPVPDRVALLTVDRPGPSRLVAELVDTWQRVGPSLPDEFYLSVFLAGSTRGNATASFTGLFLGPKNSAMSVLSQRYPELRAEESDWAELTWAESAAQLAGWGQRRS</sequence>
<dbReference type="Gene3D" id="3.40.462.20">
    <property type="match status" value="1"/>
</dbReference>
<proteinExistence type="predicted"/>
<accession>A0A6V7NQX1</accession>
<name>A0A6V7NQX1_ANACO</name>
<dbReference type="AlphaFoldDB" id="A0A6V7NQX1"/>
<evidence type="ECO:0008006" key="2">
    <source>
        <dbReference type="Google" id="ProtNLM"/>
    </source>
</evidence>
<dbReference type="PANTHER" id="PTHR32448">
    <property type="entry name" value="OS08G0158400 PROTEIN"/>
    <property type="match status" value="1"/>
</dbReference>
<dbReference type="GO" id="GO:0050660">
    <property type="term" value="F:flavin adenine dinucleotide binding"/>
    <property type="evidence" value="ECO:0007669"/>
    <property type="project" value="InterPro"/>
</dbReference>
<organism evidence="1">
    <name type="scientific">Ananas comosus var. bracteatus</name>
    <name type="common">red pineapple</name>
    <dbReference type="NCBI Taxonomy" id="296719"/>
    <lineage>
        <taxon>Eukaryota</taxon>
        <taxon>Viridiplantae</taxon>
        <taxon>Streptophyta</taxon>
        <taxon>Embryophyta</taxon>
        <taxon>Tracheophyta</taxon>
        <taxon>Spermatophyta</taxon>
        <taxon>Magnoliopsida</taxon>
        <taxon>Liliopsida</taxon>
        <taxon>Poales</taxon>
        <taxon>Bromeliaceae</taxon>
        <taxon>Bromelioideae</taxon>
        <taxon>Ananas</taxon>
    </lineage>
</organism>
<protein>
    <recommendedName>
        <fullName evidence="2">Reticuline oxidase</fullName>
    </recommendedName>
</protein>